<evidence type="ECO:0000256" key="1">
    <source>
        <dbReference type="SAM" id="MobiDB-lite"/>
    </source>
</evidence>
<proteinExistence type="predicted"/>
<accession>A0A401RHZ3</accession>
<evidence type="ECO:0000313" key="2">
    <source>
        <dbReference type="EMBL" id="GCC17765.1"/>
    </source>
</evidence>
<keyword evidence="3" id="KW-1185">Reference proteome</keyword>
<comment type="caution">
    <text evidence="2">The sequence shown here is derived from an EMBL/GenBank/DDBJ whole genome shotgun (WGS) entry which is preliminary data.</text>
</comment>
<organism evidence="2 3">
    <name type="scientific">Chiloscyllium punctatum</name>
    <name type="common">Brownbanded bambooshark</name>
    <name type="synonym">Hemiscyllium punctatum</name>
    <dbReference type="NCBI Taxonomy" id="137246"/>
    <lineage>
        <taxon>Eukaryota</taxon>
        <taxon>Metazoa</taxon>
        <taxon>Chordata</taxon>
        <taxon>Craniata</taxon>
        <taxon>Vertebrata</taxon>
        <taxon>Chondrichthyes</taxon>
        <taxon>Elasmobranchii</taxon>
        <taxon>Galeomorphii</taxon>
        <taxon>Galeoidea</taxon>
        <taxon>Orectolobiformes</taxon>
        <taxon>Hemiscylliidae</taxon>
        <taxon>Chiloscyllium</taxon>
    </lineage>
</organism>
<feature type="region of interest" description="Disordered" evidence="1">
    <location>
        <begin position="71"/>
        <end position="94"/>
    </location>
</feature>
<feature type="region of interest" description="Disordered" evidence="1">
    <location>
        <begin position="1"/>
        <end position="57"/>
    </location>
</feature>
<protein>
    <submittedName>
        <fullName evidence="2">Uncharacterized protein</fullName>
    </submittedName>
</protein>
<gene>
    <name evidence="2" type="ORF">chiPu_0022315</name>
</gene>
<reference evidence="2 3" key="1">
    <citation type="journal article" date="2018" name="Nat. Ecol. Evol.">
        <title>Shark genomes provide insights into elasmobranch evolution and the origin of vertebrates.</title>
        <authorList>
            <person name="Hara Y"/>
            <person name="Yamaguchi K"/>
            <person name="Onimaru K"/>
            <person name="Kadota M"/>
            <person name="Koyanagi M"/>
            <person name="Keeley SD"/>
            <person name="Tatsumi K"/>
            <person name="Tanaka K"/>
            <person name="Motone F"/>
            <person name="Kageyama Y"/>
            <person name="Nozu R"/>
            <person name="Adachi N"/>
            <person name="Nishimura O"/>
            <person name="Nakagawa R"/>
            <person name="Tanegashima C"/>
            <person name="Kiyatake I"/>
            <person name="Matsumoto R"/>
            <person name="Murakumo K"/>
            <person name="Nishida K"/>
            <person name="Terakita A"/>
            <person name="Kuratani S"/>
            <person name="Sato K"/>
            <person name="Hyodo S Kuraku.S."/>
        </authorList>
    </citation>
    <scope>NUCLEOTIDE SEQUENCE [LARGE SCALE GENOMIC DNA]</scope>
</reference>
<dbReference type="Proteomes" id="UP000287033">
    <property type="component" value="Unassembled WGS sequence"/>
</dbReference>
<evidence type="ECO:0000313" key="3">
    <source>
        <dbReference type="Proteomes" id="UP000287033"/>
    </source>
</evidence>
<dbReference type="AlphaFoldDB" id="A0A401RHZ3"/>
<sequence>MATSVDPEPVGAFRLSTKDGRRGGEARPPVSPPLGSGLTGCLSNRLPGSTDRQAARPTGLWGVRIGAASPFDGRWVRPMGNGDRLSARPAHPPA</sequence>
<feature type="compositionally biased region" description="Basic and acidic residues" evidence="1">
    <location>
        <begin position="16"/>
        <end position="25"/>
    </location>
</feature>
<name>A0A401RHZ3_CHIPU</name>
<dbReference type="EMBL" id="BEZZ01007018">
    <property type="protein sequence ID" value="GCC17765.1"/>
    <property type="molecule type" value="Genomic_DNA"/>
</dbReference>